<sequence>MSCKVGHKFRQCSKNSLNLLDTMASNSTNTTEDAGVTFPSDLYSQASKASAEDKLGFTVQTLEEVAVLFEEDHSFASWEKTTVEHFVNVTRQAEGLRSCIGAHGQ</sequence>
<dbReference type="GO" id="GO:0005615">
    <property type="term" value="C:extracellular space"/>
    <property type="evidence" value="ECO:0007669"/>
    <property type="project" value="UniProtKB-KW"/>
</dbReference>
<protein>
    <submittedName>
        <fullName evidence="6">Interferon alpha</fullName>
    </submittedName>
</protein>
<evidence type="ECO:0000256" key="5">
    <source>
        <dbReference type="ARBA" id="ARBA00023157"/>
    </source>
</evidence>
<feature type="non-terminal residue" evidence="6">
    <location>
        <position position="1"/>
    </location>
</feature>
<organism evidence="6">
    <name type="scientific">Osphronemus goramy</name>
    <name type="common">giant gourami</name>
    <dbReference type="NCBI Taxonomy" id="270604"/>
    <lineage>
        <taxon>Eukaryota</taxon>
        <taxon>Metazoa</taxon>
        <taxon>Chordata</taxon>
        <taxon>Craniata</taxon>
        <taxon>Vertebrata</taxon>
        <taxon>Euteleostomi</taxon>
        <taxon>Actinopterygii</taxon>
        <taxon>Neopterygii</taxon>
        <taxon>Teleostei</taxon>
        <taxon>Neoteleostei</taxon>
        <taxon>Acanthomorphata</taxon>
        <taxon>Anabantaria</taxon>
        <taxon>Anabantiformes</taxon>
        <taxon>Anabantoidei</taxon>
        <taxon>Osphronemidae</taxon>
        <taxon>Osphronemus</taxon>
    </lineage>
</organism>
<keyword evidence="4" id="KW-0051">Antiviral defense</keyword>
<dbReference type="GO" id="GO:0051607">
    <property type="term" value="P:defense response to virus"/>
    <property type="evidence" value="ECO:0007669"/>
    <property type="project" value="UniProtKB-KW"/>
</dbReference>
<dbReference type="GO" id="GO:0005126">
    <property type="term" value="F:cytokine receptor binding"/>
    <property type="evidence" value="ECO:0007669"/>
    <property type="project" value="InterPro"/>
</dbReference>
<feature type="non-terminal residue" evidence="6">
    <location>
        <position position="105"/>
    </location>
</feature>
<evidence type="ECO:0000256" key="2">
    <source>
        <dbReference type="ARBA" id="ARBA00022514"/>
    </source>
</evidence>
<dbReference type="AlphaFoldDB" id="A0A142D8I6"/>
<dbReference type="SUPFAM" id="SSF47266">
    <property type="entry name" value="4-helical cytokines"/>
    <property type="match status" value="1"/>
</dbReference>
<dbReference type="EMBL" id="KT884612">
    <property type="protein sequence ID" value="AMQ23655.1"/>
    <property type="molecule type" value="mRNA"/>
</dbReference>
<name>A0A142D8I6_9TELE</name>
<dbReference type="GO" id="GO:0005125">
    <property type="term" value="F:cytokine activity"/>
    <property type="evidence" value="ECO:0007669"/>
    <property type="project" value="UniProtKB-KW"/>
</dbReference>
<proteinExistence type="evidence at transcript level"/>
<dbReference type="Gene3D" id="1.20.1250.10">
    <property type="match status" value="1"/>
</dbReference>
<dbReference type="Pfam" id="PF00143">
    <property type="entry name" value="Interferon"/>
    <property type="match status" value="1"/>
</dbReference>
<keyword evidence="2" id="KW-0202">Cytokine</keyword>
<dbReference type="InterPro" id="IPR009079">
    <property type="entry name" value="4_helix_cytokine-like_core"/>
</dbReference>
<keyword evidence="5" id="KW-1015">Disulfide bond</keyword>
<evidence type="ECO:0000256" key="4">
    <source>
        <dbReference type="ARBA" id="ARBA00023118"/>
    </source>
</evidence>
<keyword evidence="3" id="KW-0964">Secreted</keyword>
<evidence type="ECO:0000256" key="1">
    <source>
        <dbReference type="ARBA" id="ARBA00004613"/>
    </source>
</evidence>
<accession>A0A142D8I6</accession>
<reference evidence="6" key="1">
    <citation type="submission" date="2015-10" db="EMBL/GenBank/DDBJ databases">
        <title>Respons TLRs signaling of Osphronemus gouramy to Aeromonas hydrophila.</title>
        <authorList>
            <person name="Kusumawaty D."/>
            <person name="Suhandono S."/>
            <person name="Pancoro A."/>
            <person name="Aryantha I.P."/>
        </authorList>
    </citation>
    <scope>NUCLEOTIDE SEQUENCE</scope>
</reference>
<evidence type="ECO:0000256" key="3">
    <source>
        <dbReference type="ARBA" id="ARBA00022525"/>
    </source>
</evidence>
<comment type="subcellular location">
    <subcellularLocation>
        <location evidence="1">Secreted</location>
    </subcellularLocation>
</comment>
<evidence type="ECO:0000313" key="6">
    <source>
        <dbReference type="EMBL" id="AMQ23655.1"/>
    </source>
</evidence>
<dbReference type="InterPro" id="IPR000471">
    <property type="entry name" value="Interferon_alpha/beta/delta"/>
</dbReference>